<evidence type="ECO:0000256" key="1">
    <source>
        <dbReference type="SAM" id="MobiDB-lite"/>
    </source>
</evidence>
<reference evidence="2 3" key="1">
    <citation type="submission" date="2014-06" db="EMBL/GenBank/DDBJ databases">
        <title>Evolutionary Origins and Diversification of the Mycorrhizal Mutualists.</title>
        <authorList>
            <consortium name="DOE Joint Genome Institute"/>
            <consortium name="Mycorrhizal Genomics Consortium"/>
            <person name="Kohler A."/>
            <person name="Kuo A."/>
            <person name="Nagy L.G."/>
            <person name="Floudas D."/>
            <person name="Copeland A."/>
            <person name="Barry K.W."/>
            <person name="Cichocki N."/>
            <person name="Veneault-Fourrey C."/>
            <person name="LaButti K."/>
            <person name="Lindquist E.A."/>
            <person name="Lipzen A."/>
            <person name="Lundell T."/>
            <person name="Morin E."/>
            <person name="Murat C."/>
            <person name="Riley R."/>
            <person name="Ohm R."/>
            <person name="Sun H."/>
            <person name="Tunlid A."/>
            <person name="Henrissat B."/>
            <person name="Grigoriev I.V."/>
            <person name="Hibbett D.S."/>
            <person name="Martin F."/>
        </authorList>
    </citation>
    <scope>NUCLEOTIDE SEQUENCE [LARGE SCALE GENOMIC DNA]</scope>
    <source>
        <strain evidence="2 3">FD-325 SS-3</strain>
    </source>
</reference>
<gene>
    <name evidence="2" type="ORF">PLICRDRAFT_373355</name>
</gene>
<accession>A0A0C9T7N2</accession>
<protein>
    <submittedName>
        <fullName evidence="2">Unplaced genomic scaffold PLICRscaffold_19, whole genome shotgun sequence</fullName>
    </submittedName>
</protein>
<proteinExistence type="predicted"/>
<evidence type="ECO:0000313" key="3">
    <source>
        <dbReference type="Proteomes" id="UP000053263"/>
    </source>
</evidence>
<name>A0A0C9T7N2_PLICR</name>
<dbReference type="AlphaFoldDB" id="A0A0C9T7N2"/>
<dbReference type="Proteomes" id="UP000053263">
    <property type="component" value="Unassembled WGS sequence"/>
</dbReference>
<feature type="region of interest" description="Disordered" evidence="1">
    <location>
        <begin position="68"/>
        <end position="111"/>
    </location>
</feature>
<dbReference type="EMBL" id="KN832572">
    <property type="protein sequence ID" value="KII84178.1"/>
    <property type="molecule type" value="Genomic_DNA"/>
</dbReference>
<sequence>PPSRSATASGRLNVTKQKTFQSCRTHHLPTALLTISLLKLSVALGSDDHNGPGRSGIPAWLRCRPRRSRVQPEELTQSGYRETTHRGHVYRAHTDASRPPPTRPSSASLCLPATRDWQSLHHRA</sequence>
<dbReference type="HOGENOM" id="CLU_2009430_0_0_1"/>
<keyword evidence="3" id="KW-1185">Reference proteome</keyword>
<organism evidence="2 3">
    <name type="scientific">Plicaturopsis crispa FD-325 SS-3</name>
    <dbReference type="NCBI Taxonomy" id="944288"/>
    <lineage>
        <taxon>Eukaryota</taxon>
        <taxon>Fungi</taxon>
        <taxon>Dikarya</taxon>
        <taxon>Basidiomycota</taxon>
        <taxon>Agaricomycotina</taxon>
        <taxon>Agaricomycetes</taxon>
        <taxon>Agaricomycetidae</taxon>
        <taxon>Amylocorticiales</taxon>
        <taxon>Amylocorticiaceae</taxon>
        <taxon>Plicatura</taxon>
        <taxon>Plicaturopsis crispa</taxon>
    </lineage>
</organism>
<evidence type="ECO:0000313" key="2">
    <source>
        <dbReference type="EMBL" id="KII84178.1"/>
    </source>
</evidence>
<feature type="non-terminal residue" evidence="2">
    <location>
        <position position="1"/>
    </location>
</feature>